<reference evidence="9 10" key="1">
    <citation type="journal article" date="2013" name="BMC Genomics">
        <title>The genome and transcriptome of the pine saprophyte Ophiostoma piceae, and a comparison with the bark beetle-associated pine pathogen Grosmannia clavigera.</title>
        <authorList>
            <person name="Haridas S."/>
            <person name="Wang Y."/>
            <person name="Lim L."/>
            <person name="Massoumi Alamouti S."/>
            <person name="Jackman S."/>
            <person name="Docking R."/>
            <person name="Robertson G."/>
            <person name="Birol I."/>
            <person name="Bohlmann J."/>
            <person name="Breuil C."/>
        </authorList>
    </citation>
    <scope>NUCLEOTIDE SEQUENCE [LARGE SCALE GENOMIC DNA]</scope>
    <source>
        <strain evidence="9 10">UAMH 11346</strain>
    </source>
</reference>
<proteinExistence type="inferred from homology"/>
<feature type="region of interest" description="Disordered" evidence="6">
    <location>
        <begin position="416"/>
        <end position="439"/>
    </location>
</feature>
<feature type="transmembrane region" description="Helical" evidence="7">
    <location>
        <begin position="121"/>
        <end position="142"/>
    </location>
</feature>
<gene>
    <name evidence="9" type="ORF">F503_00570</name>
</gene>
<feature type="transmembrane region" description="Helical" evidence="7">
    <location>
        <begin position="43"/>
        <end position="64"/>
    </location>
</feature>
<organism evidence="9 10">
    <name type="scientific">Ophiostoma piceae (strain UAMH 11346)</name>
    <name type="common">Sap stain fungus</name>
    <dbReference type="NCBI Taxonomy" id="1262450"/>
    <lineage>
        <taxon>Eukaryota</taxon>
        <taxon>Fungi</taxon>
        <taxon>Dikarya</taxon>
        <taxon>Ascomycota</taxon>
        <taxon>Pezizomycotina</taxon>
        <taxon>Sordariomycetes</taxon>
        <taxon>Sordariomycetidae</taxon>
        <taxon>Ophiostomatales</taxon>
        <taxon>Ophiostomataceae</taxon>
        <taxon>Ophiostoma</taxon>
    </lineage>
</organism>
<dbReference type="GO" id="GO:0016020">
    <property type="term" value="C:membrane"/>
    <property type="evidence" value="ECO:0007669"/>
    <property type="project" value="UniProtKB-SubCell"/>
</dbReference>
<dbReference type="PANTHER" id="PTHR33048">
    <property type="entry name" value="PTH11-LIKE INTEGRAL MEMBRANE PROTEIN (AFU_ORTHOLOGUE AFUA_5G11245)"/>
    <property type="match status" value="1"/>
</dbReference>
<comment type="similarity">
    <text evidence="5">Belongs to the SAT4 family.</text>
</comment>
<dbReference type="PANTHER" id="PTHR33048:SF96">
    <property type="entry name" value="INTEGRAL MEMBRANE PROTEIN"/>
    <property type="match status" value="1"/>
</dbReference>
<dbReference type="Pfam" id="PF20684">
    <property type="entry name" value="Fung_rhodopsin"/>
    <property type="match status" value="1"/>
</dbReference>
<evidence type="ECO:0000259" key="8">
    <source>
        <dbReference type="Pfam" id="PF20684"/>
    </source>
</evidence>
<feature type="compositionally biased region" description="Low complexity" evidence="6">
    <location>
        <begin position="456"/>
        <end position="466"/>
    </location>
</feature>
<sequence>MANYGIEEPLFIILIVFLVFGWISCLLRAWVKLFVIKKITADDYLMLCGILFYTAYSASGLYGVTHGVGSAGKDAKLEQASIGLRAWWLCEMLYAPVTLCVRTSVALFLLQIAVQRVHRRIIIMTIVAFWIVTIPLFFVVVFQCNPVDYFWMQPFPSVPRGTCMDGHVIFVVSVIHSAISALCDWVLGILPIFMLWKVRLNKRTKFTLSMLLSMGIFAGIALIVRIAYVRPFDVDVNFLYHTLNVANWSILEPSVCIIAGCLATLRPLFSCFGWSSVSRSSRKTPFRYRQTRSTSKSRTVKSIRGVGFIFNPTYLNPSKKDYTVTSRRGDGFMQSTRAADETVECNDYELMVNIEKGTSPFDDCTFARSTANTQGTPIPALCKRTSRHSETSVVSTKNEEPDDDEAAVLGQQNNQLQPHQEALRRHSMPSNTSLASNLSNRLSSVSSAAVAAQSQHAAQAAQTAPGTPVPTPSPSPCHILVKKSMVVEYKTTAQVAASNSSLLPIPMQTGSLPLAANTAASSETATLRHGNTASSIKSTDLGAAERAVFRGDHSVQISGPEPGRN</sequence>
<feature type="compositionally biased region" description="Low complexity" evidence="6">
    <location>
        <begin position="430"/>
        <end position="439"/>
    </location>
</feature>
<evidence type="ECO:0000256" key="5">
    <source>
        <dbReference type="ARBA" id="ARBA00038359"/>
    </source>
</evidence>
<keyword evidence="2 7" id="KW-0812">Transmembrane</keyword>
<feature type="transmembrane region" description="Helical" evidence="7">
    <location>
        <begin position="168"/>
        <end position="196"/>
    </location>
</feature>
<evidence type="ECO:0000256" key="1">
    <source>
        <dbReference type="ARBA" id="ARBA00004141"/>
    </source>
</evidence>
<accession>S3CMU3</accession>
<evidence type="ECO:0000313" key="10">
    <source>
        <dbReference type="Proteomes" id="UP000016923"/>
    </source>
</evidence>
<feature type="domain" description="Rhodopsin" evidence="8">
    <location>
        <begin position="27"/>
        <end position="270"/>
    </location>
</feature>
<dbReference type="InterPro" id="IPR049326">
    <property type="entry name" value="Rhodopsin_dom_fungi"/>
</dbReference>
<dbReference type="eggNOG" id="ENOG502RX4N">
    <property type="taxonomic scope" value="Eukaryota"/>
</dbReference>
<feature type="region of interest" description="Disordered" evidence="6">
    <location>
        <begin position="375"/>
        <end position="404"/>
    </location>
</feature>
<feature type="transmembrane region" description="Helical" evidence="7">
    <location>
        <begin position="93"/>
        <end position="114"/>
    </location>
</feature>
<evidence type="ECO:0000256" key="2">
    <source>
        <dbReference type="ARBA" id="ARBA00022692"/>
    </source>
</evidence>
<dbReference type="HOGENOM" id="CLU_482406_0_0_1"/>
<keyword evidence="4 7" id="KW-0472">Membrane</keyword>
<dbReference type="AlphaFoldDB" id="S3CMU3"/>
<dbReference type="VEuPathDB" id="FungiDB:F503_00570"/>
<dbReference type="OrthoDB" id="3936451at2759"/>
<feature type="transmembrane region" description="Helical" evidence="7">
    <location>
        <begin position="208"/>
        <end position="228"/>
    </location>
</feature>
<keyword evidence="3 7" id="KW-1133">Transmembrane helix</keyword>
<feature type="transmembrane region" description="Helical" evidence="7">
    <location>
        <begin position="12"/>
        <end position="31"/>
    </location>
</feature>
<dbReference type="InterPro" id="IPR052337">
    <property type="entry name" value="SAT4-like"/>
</dbReference>
<name>S3CMU3_OPHP1</name>
<dbReference type="Proteomes" id="UP000016923">
    <property type="component" value="Unassembled WGS sequence"/>
</dbReference>
<evidence type="ECO:0000256" key="7">
    <source>
        <dbReference type="SAM" id="Phobius"/>
    </source>
</evidence>
<keyword evidence="10" id="KW-1185">Reference proteome</keyword>
<evidence type="ECO:0000256" key="6">
    <source>
        <dbReference type="SAM" id="MobiDB-lite"/>
    </source>
</evidence>
<feature type="region of interest" description="Disordered" evidence="6">
    <location>
        <begin position="456"/>
        <end position="475"/>
    </location>
</feature>
<comment type="subcellular location">
    <subcellularLocation>
        <location evidence="1">Membrane</location>
        <topology evidence="1">Multi-pass membrane protein</topology>
    </subcellularLocation>
</comment>
<protein>
    <submittedName>
        <fullName evidence="9">Integral membrane protein</fullName>
    </submittedName>
</protein>
<evidence type="ECO:0000256" key="4">
    <source>
        <dbReference type="ARBA" id="ARBA00023136"/>
    </source>
</evidence>
<dbReference type="EMBL" id="KE148150">
    <property type="protein sequence ID" value="EPE07848.1"/>
    <property type="molecule type" value="Genomic_DNA"/>
</dbReference>
<evidence type="ECO:0000256" key="3">
    <source>
        <dbReference type="ARBA" id="ARBA00022989"/>
    </source>
</evidence>
<evidence type="ECO:0000313" key="9">
    <source>
        <dbReference type="EMBL" id="EPE07848.1"/>
    </source>
</evidence>